<keyword evidence="1" id="KW-1133">Transmembrane helix</keyword>
<dbReference type="RefSeq" id="WP_220589118.1">
    <property type="nucleotide sequence ID" value="NZ_RKLQ01000002.1"/>
</dbReference>
<keyword evidence="1" id="KW-0812">Transmembrane</keyword>
<proteinExistence type="predicted"/>
<keyword evidence="3" id="KW-1185">Reference proteome</keyword>
<reference evidence="2" key="1">
    <citation type="submission" date="2021-06" db="EMBL/GenBank/DDBJ databases">
        <title>Halomicroarcula sp. F24A a new haloarchaeum isolated from saline soil.</title>
        <authorList>
            <person name="Duran-Viseras A."/>
            <person name="Sanchez-Porro C."/>
            <person name="Ventosa A."/>
        </authorList>
    </citation>
    <scope>NUCLEOTIDE SEQUENCE</scope>
    <source>
        <strain evidence="2">F24A</strain>
    </source>
</reference>
<gene>
    <name evidence="2" type="ORF">EGD98_14720</name>
</gene>
<sequence>MLCLFVGPVVGLALLAVGRRLAGVWTLLLTGVAGLSLEGLLHYIIDNSDNVATVDQGHALFANTAALTTAGDVALVLAAGWVVWHVTRDSSQRSSLTSNS</sequence>
<accession>A0A8J7YG82</accession>
<dbReference type="AlphaFoldDB" id="A0A8J7YG82"/>
<protein>
    <submittedName>
        <fullName evidence="2">Uncharacterized protein</fullName>
    </submittedName>
</protein>
<name>A0A8J7YG82_9EURY</name>
<organism evidence="2 3">
    <name type="scientific">Haloarcula salinisoli</name>
    <dbReference type="NCBI Taxonomy" id="2487746"/>
    <lineage>
        <taxon>Archaea</taxon>
        <taxon>Methanobacteriati</taxon>
        <taxon>Methanobacteriota</taxon>
        <taxon>Stenosarchaea group</taxon>
        <taxon>Halobacteria</taxon>
        <taxon>Halobacteriales</taxon>
        <taxon>Haloarculaceae</taxon>
        <taxon>Haloarcula</taxon>
    </lineage>
</organism>
<keyword evidence="1" id="KW-0472">Membrane</keyword>
<evidence type="ECO:0000313" key="2">
    <source>
        <dbReference type="EMBL" id="MBX0304922.1"/>
    </source>
</evidence>
<dbReference type="EMBL" id="RKLQ01000002">
    <property type="protein sequence ID" value="MBX0304922.1"/>
    <property type="molecule type" value="Genomic_DNA"/>
</dbReference>
<evidence type="ECO:0000313" key="3">
    <source>
        <dbReference type="Proteomes" id="UP000783863"/>
    </source>
</evidence>
<dbReference type="Proteomes" id="UP000783863">
    <property type="component" value="Unassembled WGS sequence"/>
</dbReference>
<feature type="transmembrane region" description="Helical" evidence="1">
    <location>
        <begin position="60"/>
        <end position="84"/>
    </location>
</feature>
<comment type="caution">
    <text evidence="2">The sequence shown here is derived from an EMBL/GenBank/DDBJ whole genome shotgun (WGS) entry which is preliminary data.</text>
</comment>
<evidence type="ECO:0000256" key="1">
    <source>
        <dbReference type="SAM" id="Phobius"/>
    </source>
</evidence>